<protein>
    <recommendedName>
        <fullName evidence="3">Carboxylic ester hydrolase</fullName>
        <ecNumber evidence="3">3.1.1.-</ecNumber>
    </recommendedName>
</protein>
<evidence type="ECO:0000256" key="2">
    <source>
        <dbReference type="ARBA" id="ARBA00022801"/>
    </source>
</evidence>
<evidence type="ECO:0000256" key="3">
    <source>
        <dbReference type="RuleBase" id="RU361235"/>
    </source>
</evidence>
<gene>
    <name evidence="5" type="ORF">ACH4F9_00930</name>
</gene>
<accession>A0ABW7QH79</accession>
<dbReference type="Gene3D" id="3.40.50.1820">
    <property type="entry name" value="alpha/beta hydrolase"/>
    <property type="match status" value="1"/>
</dbReference>
<evidence type="ECO:0000313" key="5">
    <source>
        <dbReference type="EMBL" id="MFH8543555.1"/>
    </source>
</evidence>
<keyword evidence="2 3" id="KW-0378">Hydrolase</keyword>
<evidence type="ECO:0000256" key="1">
    <source>
        <dbReference type="ARBA" id="ARBA00005964"/>
    </source>
</evidence>
<dbReference type="Proteomes" id="UP001610818">
    <property type="component" value="Unassembled WGS sequence"/>
</dbReference>
<reference evidence="5 6" key="1">
    <citation type="submission" date="2024-10" db="EMBL/GenBank/DDBJ databases">
        <title>The Natural Products Discovery Center: Release of the First 8490 Sequenced Strains for Exploring Actinobacteria Biosynthetic Diversity.</title>
        <authorList>
            <person name="Kalkreuter E."/>
            <person name="Kautsar S.A."/>
            <person name="Yang D."/>
            <person name="Bader C.D."/>
            <person name="Teijaro C.N."/>
            <person name="Fluegel L."/>
            <person name="Davis C.M."/>
            <person name="Simpson J.R."/>
            <person name="Lauterbach L."/>
            <person name="Steele A.D."/>
            <person name="Gui C."/>
            <person name="Meng S."/>
            <person name="Li G."/>
            <person name="Viehrig K."/>
            <person name="Ye F."/>
            <person name="Su P."/>
            <person name="Kiefer A.F."/>
            <person name="Nichols A."/>
            <person name="Cepeda A.J."/>
            <person name="Yan W."/>
            <person name="Fan B."/>
            <person name="Jiang Y."/>
            <person name="Adhikari A."/>
            <person name="Zheng C.-J."/>
            <person name="Schuster L."/>
            <person name="Cowan T.M."/>
            <person name="Smanski M.J."/>
            <person name="Chevrette M.G."/>
            <person name="De Carvalho L.P.S."/>
            <person name="Shen B."/>
        </authorList>
    </citation>
    <scope>NUCLEOTIDE SEQUENCE [LARGE SCALE GENOMIC DNA]</scope>
    <source>
        <strain evidence="5 6">NPDC017990</strain>
    </source>
</reference>
<dbReference type="InterPro" id="IPR050309">
    <property type="entry name" value="Type-B_Carboxylest/Lipase"/>
</dbReference>
<dbReference type="InterPro" id="IPR019819">
    <property type="entry name" value="Carboxylesterase_B_CS"/>
</dbReference>
<feature type="signal peptide" evidence="3">
    <location>
        <begin position="1"/>
        <end position="29"/>
    </location>
</feature>
<dbReference type="PANTHER" id="PTHR11559">
    <property type="entry name" value="CARBOXYLESTERASE"/>
    <property type="match status" value="1"/>
</dbReference>
<feature type="domain" description="Carboxylesterase type B" evidence="4">
    <location>
        <begin position="34"/>
        <end position="516"/>
    </location>
</feature>
<dbReference type="PROSITE" id="PS00122">
    <property type="entry name" value="CARBOXYLESTERASE_B_1"/>
    <property type="match status" value="1"/>
</dbReference>
<dbReference type="InterPro" id="IPR019826">
    <property type="entry name" value="Carboxylesterase_B_AS"/>
</dbReference>
<dbReference type="EC" id="3.1.1.-" evidence="3"/>
<dbReference type="InterPro" id="IPR002018">
    <property type="entry name" value="CarbesteraseB"/>
</dbReference>
<dbReference type="Pfam" id="PF00135">
    <property type="entry name" value="COesterase"/>
    <property type="match status" value="1"/>
</dbReference>
<evidence type="ECO:0000259" key="4">
    <source>
        <dbReference type="Pfam" id="PF00135"/>
    </source>
</evidence>
<dbReference type="SUPFAM" id="SSF53474">
    <property type="entry name" value="alpha/beta-Hydrolases"/>
    <property type="match status" value="1"/>
</dbReference>
<sequence>MRTIVRQGLAGVLSLLALLTALSAVPASAAPRSLTVTTDKGRVAGASADGVDRFSGIPYAAPPIGARRWQPPAPAAAWTGIRQATSPGQHCLQLGGDNGAGMSEDCLYLNVYTPSHRTNRPLPVMFWIHGGGFSYGAGETEDGSRIAEANNVVVVTINYRLGAFGFLDLPGLSKQGAGNYGLLDQQAALRWTQRNIGAFGGDASRVTIGGQSAGGHSVCALLASPPARGLFSGAIIQSGGCPSHTPEQAIARGKKYAAAASCSNASCLRAKPADELLADSADFVGGVLSGPLPVSGGPELPLPPSDAVRTGRAANVPLLIGHTRDEVRSWALPFARATKAQYERAVRIEFGTRADAVLAHYPFSKYGDSYTGTYAFSDVWGDSSSFYGLGGCQYHDLAGQAASRQPRTYFYEFDDPHPPVQGGLPAGFDPGASHGAEMPYLLPDAASQQMSPGQKQLSREMVRYWGSFVKHGNPATAGLAAWPSYRAGKYMSLLPGGESRARTSEAYSAQHQCAFWNSVDYDWLPVNPDQLAAQAGVSQS</sequence>
<evidence type="ECO:0000313" key="6">
    <source>
        <dbReference type="Proteomes" id="UP001610818"/>
    </source>
</evidence>
<comment type="similarity">
    <text evidence="1 3">Belongs to the type-B carboxylesterase/lipase family.</text>
</comment>
<dbReference type="EMBL" id="JBIRGQ010000001">
    <property type="protein sequence ID" value="MFH8543555.1"/>
    <property type="molecule type" value="Genomic_DNA"/>
</dbReference>
<keyword evidence="3" id="KW-0732">Signal</keyword>
<dbReference type="RefSeq" id="WP_397706817.1">
    <property type="nucleotide sequence ID" value="NZ_JBIRGN010000001.1"/>
</dbReference>
<proteinExistence type="inferred from homology"/>
<name>A0ABW7QH79_9ACTN</name>
<dbReference type="InterPro" id="IPR029058">
    <property type="entry name" value="AB_hydrolase_fold"/>
</dbReference>
<comment type="caution">
    <text evidence="5">The sequence shown here is derived from an EMBL/GenBank/DDBJ whole genome shotgun (WGS) entry which is preliminary data.</text>
</comment>
<dbReference type="PROSITE" id="PS00941">
    <property type="entry name" value="CARBOXYLESTERASE_B_2"/>
    <property type="match status" value="1"/>
</dbReference>
<keyword evidence="6" id="KW-1185">Reference proteome</keyword>
<organism evidence="5 6">
    <name type="scientific">Streptomyces longisporoflavus</name>
    <dbReference type="NCBI Taxonomy" id="28044"/>
    <lineage>
        <taxon>Bacteria</taxon>
        <taxon>Bacillati</taxon>
        <taxon>Actinomycetota</taxon>
        <taxon>Actinomycetes</taxon>
        <taxon>Kitasatosporales</taxon>
        <taxon>Streptomycetaceae</taxon>
        <taxon>Streptomyces</taxon>
    </lineage>
</organism>
<feature type="chain" id="PRO_5044987919" description="Carboxylic ester hydrolase" evidence="3">
    <location>
        <begin position="30"/>
        <end position="540"/>
    </location>
</feature>